<proteinExistence type="predicted"/>
<feature type="region of interest" description="Disordered" evidence="1">
    <location>
        <begin position="73"/>
        <end position="116"/>
    </location>
</feature>
<accession>A0A9Q9SRG7</accession>
<protein>
    <submittedName>
        <fullName evidence="2">Uncharacterized protein</fullName>
    </submittedName>
</protein>
<evidence type="ECO:0000313" key="3">
    <source>
        <dbReference type="Proteomes" id="UP000494172"/>
    </source>
</evidence>
<sequence>MAHVAPQRHLFFAVLAEQFLKQRLRLVRRRGRIEIDRRAEPFRMLDHRPACQARQGSLCEPGDAGRFAGFHRVARDHRDPGPDRRRPGALAAGPRVHEMQQRGGHARRAYGFVQRP</sequence>
<reference evidence="2 3" key="1">
    <citation type="submission" date="2019-09" db="EMBL/GenBank/DDBJ databases">
        <authorList>
            <person name="Depoorter E."/>
        </authorList>
    </citation>
    <scope>NUCLEOTIDE SEQUENCE [LARGE SCALE GENOMIC DNA]</scope>
    <source>
        <strain evidence="2">LMG 24066</strain>
    </source>
</reference>
<gene>
    <name evidence="2" type="ORF">BAR24066_07264</name>
</gene>
<feature type="compositionally biased region" description="Basic and acidic residues" evidence="1">
    <location>
        <begin position="76"/>
        <end position="86"/>
    </location>
</feature>
<evidence type="ECO:0000256" key="1">
    <source>
        <dbReference type="SAM" id="MobiDB-lite"/>
    </source>
</evidence>
<name>A0A9Q9SRG7_9BURK</name>
<dbReference type="Proteomes" id="UP000494172">
    <property type="component" value="Unassembled WGS sequence"/>
</dbReference>
<comment type="caution">
    <text evidence="2">The sequence shown here is derived from an EMBL/GenBank/DDBJ whole genome shotgun (WGS) entry which is preliminary data.</text>
</comment>
<evidence type="ECO:0000313" key="2">
    <source>
        <dbReference type="EMBL" id="VWC44703.1"/>
    </source>
</evidence>
<dbReference type="EMBL" id="CABVPX010000056">
    <property type="protein sequence ID" value="VWC44703.1"/>
    <property type="molecule type" value="Genomic_DNA"/>
</dbReference>
<organism evidence="2 3">
    <name type="scientific">Burkholderia arboris</name>
    <dbReference type="NCBI Taxonomy" id="488730"/>
    <lineage>
        <taxon>Bacteria</taxon>
        <taxon>Pseudomonadati</taxon>
        <taxon>Pseudomonadota</taxon>
        <taxon>Betaproteobacteria</taxon>
        <taxon>Burkholderiales</taxon>
        <taxon>Burkholderiaceae</taxon>
        <taxon>Burkholderia</taxon>
        <taxon>Burkholderia cepacia complex</taxon>
    </lineage>
</organism>
<dbReference type="AlphaFoldDB" id="A0A9Q9SRG7"/>